<keyword evidence="1" id="KW-0472">Membrane</keyword>
<dbReference type="Proteomes" id="UP001257909">
    <property type="component" value="Unassembled WGS sequence"/>
</dbReference>
<dbReference type="SUPFAM" id="SSF69572">
    <property type="entry name" value="Activating enzymes of the ubiquitin-like proteins"/>
    <property type="match status" value="1"/>
</dbReference>
<evidence type="ECO:0000256" key="1">
    <source>
        <dbReference type="SAM" id="Phobius"/>
    </source>
</evidence>
<evidence type="ECO:0000259" key="2">
    <source>
        <dbReference type="Pfam" id="PF00899"/>
    </source>
</evidence>
<dbReference type="GO" id="GO:0016779">
    <property type="term" value="F:nucleotidyltransferase activity"/>
    <property type="evidence" value="ECO:0007669"/>
    <property type="project" value="UniProtKB-KW"/>
</dbReference>
<accession>A0ABU1W2Y5</accession>
<gene>
    <name evidence="3" type="ORF">J2W69_003295</name>
</gene>
<reference evidence="3 4" key="1">
    <citation type="submission" date="2023-07" db="EMBL/GenBank/DDBJ databases">
        <title>Sorghum-associated microbial communities from plants grown in Nebraska, USA.</title>
        <authorList>
            <person name="Schachtman D."/>
        </authorList>
    </citation>
    <scope>NUCLEOTIDE SEQUENCE [LARGE SCALE GENOMIC DNA]</scope>
    <source>
        <strain evidence="3 4">4138</strain>
    </source>
</reference>
<comment type="caution">
    <text evidence="3">The sequence shown here is derived from an EMBL/GenBank/DDBJ whole genome shotgun (WGS) entry which is preliminary data.</text>
</comment>
<evidence type="ECO:0000313" key="4">
    <source>
        <dbReference type="Proteomes" id="UP001257909"/>
    </source>
</evidence>
<dbReference type="InterPro" id="IPR035985">
    <property type="entry name" value="Ubiquitin-activating_enz"/>
</dbReference>
<protein>
    <submittedName>
        <fullName evidence="3">Adenylyltransferase/sulfurtransferase</fullName>
    </submittedName>
</protein>
<keyword evidence="1" id="KW-1133">Transmembrane helix</keyword>
<dbReference type="Pfam" id="PF00899">
    <property type="entry name" value="ThiF"/>
    <property type="match status" value="1"/>
</dbReference>
<dbReference type="InterPro" id="IPR000594">
    <property type="entry name" value="ThiF_NAD_FAD-bd"/>
</dbReference>
<sequence length="246" mass="26911">MTEQLRYSRHFLLTQWNEDRQQQLAEKKVLLVGLGGVGSAAAPYLVSSGLGYLTLVDFDQVSLSNLPRQLLYQDADLGLDKVQVAQQKLQLLNPACSLQSWSEQVTAESLGCRLAEFDLVLDCTDNLDSRQQLQAACYQQQKPLLSAAAVRLEGQISYFPVSASSPCYCCYSSTLTQQEFSCLDQGVLSPLVGVIGSLTALEAIKILAGLGSELAGKLWCFDALFSQWQQLQIAKKPHCPVCAVSL</sequence>
<dbReference type="Gene3D" id="3.40.50.720">
    <property type="entry name" value="NAD(P)-binding Rossmann-like Domain"/>
    <property type="match status" value="1"/>
</dbReference>
<feature type="transmembrane region" description="Helical" evidence="1">
    <location>
        <begin position="29"/>
        <end position="55"/>
    </location>
</feature>
<organism evidence="3 4">
    <name type="scientific">Rheinheimera soli</name>
    <dbReference type="NCBI Taxonomy" id="443616"/>
    <lineage>
        <taxon>Bacteria</taxon>
        <taxon>Pseudomonadati</taxon>
        <taxon>Pseudomonadota</taxon>
        <taxon>Gammaproteobacteria</taxon>
        <taxon>Chromatiales</taxon>
        <taxon>Chromatiaceae</taxon>
        <taxon>Rheinheimera</taxon>
    </lineage>
</organism>
<dbReference type="NCBIfam" id="NF004281">
    <property type="entry name" value="PRK05690.1"/>
    <property type="match status" value="1"/>
</dbReference>
<proteinExistence type="predicted"/>
<keyword evidence="3" id="KW-0808">Transferase</keyword>
<name>A0ABU1W2Y5_9GAMM</name>
<dbReference type="EMBL" id="JAVDWR010000015">
    <property type="protein sequence ID" value="MDR7122336.1"/>
    <property type="molecule type" value="Genomic_DNA"/>
</dbReference>
<dbReference type="PANTHER" id="PTHR43267:SF1">
    <property type="entry name" value="TRNA THREONYLCARBAMOYLADENOSINE DEHYDRATASE"/>
    <property type="match status" value="1"/>
</dbReference>
<dbReference type="RefSeq" id="WP_310280506.1">
    <property type="nucleotide sequence ID" value="NZ_JAVDWR010000015.1"/>
</dbReference>
<keyword evidence="1" id="KW-0812">Transmembrane</keyword>
<dbReference type="CDD" id="cd00757">
    <property type="entry name" value="ThiF_MoeB_HesA_family"/>
    <property type="match status" value="1"/>
</dbReference>
<keyword evidence="4" id="KW-1185">Reference proteome</keyword>
<dbReference type="InterPro" id="IPR045886">
    <property type="entry name" value="ThiF/MoeB/HesA"/>
</dbReference>
<dbReference type="PANTHER" id="PTHR43267">
    <property type="entry name" value="TRNA THREONYLCARBAMOYLADENOSINE DEHYDRATASE"/>
    <property type="match status" value="1"/>
</dbReference>
<evidence type="ECO:0000313" key="3">
    <source>
        <dbReference type="EMBL" id="MDR7122336.1"/>
    </source>
</evidence>
<feature type="domain" description="THIF-type NAD/FAD binding fold" evidence="2">
    <location>
        <begin position="7"/>
        <end position="241"/>
    </location>
</feature>
<keyword evidence="3" id="KW-0548">Nucleotidyltransferase</keyword>